<dbReference type="InterPro" id="IPR051120">
    <property type="entry name" value="ABC_AA/LPS_Transport"/>
</dbReference>
<evidence type="ECO:0000256" key="2">
    <source>
        <dbReference type="ARBA" id="ARBA00022741"/>
    </source>
</evidence>
<name>A0ABU7MEF8_9ACTN</name>
<reference evidence="6 7" key="1">
    <citation type="submission" date="2024-01" db="EMBL/GenBank/DDBJ databases">
        <title>Draft genome sequence of Gordonia sp. LSe1-13.</title>
        <authorList>
            <person name="Suphannarot A."/>
            <person name="Mingma R."/>
        </authorList>
    </citation>
    <scope>NUCLEOTIDE SEQUENCE [LARGE SCALE GENOMIC DNA]</scope>
    <source>
        <strain evidence="6 7">LSe1-13</strain>
    </source>
</reference>
<dbReference type="InterPro" id="IPR003439">
    <property type="entry name" value="ABC_transporter-like_ATP-bd"/>
</dbReference>
<dbReference type="Proteomes" id="UP001347146">
    <property type="component" value="Unassembled WGS sequence"/>
</dbReference>
<dbReference type="Pfam" id="PF12399">
    <property type="entry name" value="BCA_ABC_TP_C"/>
    <property type="match status" value="1"/>
</dbReference>
<dbReference type="EMBL" id="JAZDUF010000004">
    <property type="protein sequence ID" value="MEE3851478.1"/>
    <property type="molecule type" value="Genomic_DNA"/>
</dbReference>
<dbReference type="SUPFAM" id="SSF52540">
    <property type="entry name" value="P-loop containing nucleoside triphosphate hydrolases"/>
    <property type="match status" value="1"/>
</dbReference>
<dbReference type="InterPro" id="IPR027417">
    <property type="entry name" value="P-loop_NTPase"/>
</dbReference>
<dbReference type="Gene3D" id="3.40.50.300">
    <property type="entry name" value="P-loop containing nucleotide triphosphate hydrolases"/>
    <property type="match status" value="1"/>
</dbReference>
<dbReference type="GO" id="GO:0005524">
    <property type="term" value="F:ATP binding"/>
    <property type="evidence" value="ECO:0007669"/>
    <property type="project" value="UniProtKB-KW"/>
</dbReference>
<comment type="caution">
    <text evidence="6">The sequence shown here is derived from an EMBL/GenBank/DDBJ whole genome shotgun (WGS) entry which is preliminary data.</text>
</comment>
<feature type="domain" description="ABC transporter" evidence="5">
    <location>
        <begin position="14"/>
        <end position="254"/>
    </location>
</feature>
<evidence type="ECO:0000259" key="5">
    <source>
        <dbReference type="PROSITE" id="PS50893"/>
    </source>
</evidence>
<dbReference type="CDD" id="cd03219">
    <property type="entry name" value="ABC_Mj1267_LivG_branched"/>
    <property type="match status" value="1"/>
</dbReference>
<evidence type="ECO:0000256" key="1">
    <source>
        <dbReference type="ARBA" id="ARBA00022448"/>
    </source>
</evidence>
<keyword evidence="7" id="KW-1185">Reference proteome</keyword>
<organism evidence="6 7">
    <name type="scientific">Gordonia sesuvii</name>
    <dbReference type="NCBI Taxonomy" id="3116777"/>
    <lineage>
        <taxon>Bacteria</taxon>
        <taxon>Bacillati</taxon>
        <taxon>Actinomycetota</taxon>
        <taxon>Actinomycetes</taxon>
        <taxon>Mycobacteriales</taxon>
        <taxon>Gordoniaceae</taxon>
        <taxon>Gordonia</taxon>
    </lineage>
</organism>
<protein>
    <submittedName>
        <fullName evidence="6">ABC transporter ATP-binding protein</fullName>
    </submittedName>
</protein>
<keyword evidence="2" id="KW-0547">Nucleotide-binding</keyword>
<sequence length="292" mass="30199">MTDTPVAPDAELLLQTRGLSVHYGGVTANADIDITVGAGEIVGLIGPNGAGKTTFVDAVTGFAKSSGEVMVSGQRIDRASPHRRRRVGMARTWQAGELFADLTVQQNLAVAVQRVGLRALVTDVINGSRPAAGVVEKALDVVGLTDVADRRPDELTLGQQKLVGVARALVGDTRLVLLDEPAAGLDTHESLAFGDELRRIAATGVGILLIDHDMSLVLDVCDRLYVLDFGRVIASGTPAEIQDDPAVVAAYLGSAEVQAETHAEGATEAGTSPTTASPTTGTDAGDTGGESR</sequence>
<dbReference type="PANTHER" id="PTHR45772:SF7">
    <property type="entry name" value="AMINO ACID ABC TRANSPORTER ATP-BINDING PROTEIN"/>
    <property type="match status" value="1"/>
</dbReference>
<feature type="region of interest" description="Disordered" evidence="4">
    <location>
        <begin position="259"/>
        <end position="292"/>
    </location>
</feature>
<keyword evidence="1" id="KW-0813">Transport</keyword>
<gene>
    <name evidence="6" type="ORF">VZC37_14120</name>
</gene>
<evidence type="ECO:0000256" key="3">
    <source>
        <dbReference type="ARBA" id="ARBA00022840"/>
    </source>
</evidence>
<accession>A0ABU7MEF8</accession>
<dbReference type="Pfam" id="PF00005">
    <property type="entry name" value="ABC_tran"/>
    <property type="match status" value="1"/>
</dbReference>
<evidence type="ECO:0000313" key="7">
    <source>
        <dbReference type="Proteomes" id="UP001347146"/>
    </source>
</evidence>
<dbReference type="PANTHER" id="PTHR45772">
    <property type="entry name" value="CONSERVED COMPONENT OF ABC TRANSPORTER FOR NATURAL AMINO ACIDS-RELATED"/>
    <property type="match status" value="1"/>
</dbReference>
<evidence type="ECO:0000313" key="6">
    <source>
        <dbReference type="EMBL" id="MEE3851478.1"/>
    </source>
</evidence>
<proteinExistence type="predicted"/>
<dbReference type="InterPro" id="IPR003593">
    <property type="entry name" value="AAA+_ATPase"/>
</dbReference>
<evidence type="ECO:0000256" key="4">
    <source>
        <dbReference type="SAM" id="MobiDB-lite"/>
    </source>
</evidence>
<dbReference type="InterPro" id="IPR032823">
    <property type="entry name" value="BCA_ABC_TP_C"/>
</dbReference>
<dbReference type="PROSITE" id="PS50893">
    <property type="entry name" value="ABC_TRANSPORTER_2"/>
    <property type="match status" value="1"/>
</dbReference>
<feature type="compositionally biased region" description="Low complexity" evidence="4">
    <location>
        <begin position="266"/>
        <end position="285"/>
    </location>
</feature>
<keyword evidence="3 6" id="KW-0067">ATP-binding</keyword>
<dbReference type="SMART" id="SM00382">
    <property type="entry name" value="AAA"/>
    <property type="match status" value="1"/>
</dbReference>